<evidence type="ECO:0000256" key="4">
    <source>
        <dbReference type="ARBA" id="ARBA00022692"/>
    </source>
</evidence>
<keyword evidence="6" id="KW-0472">Membrane</keyword>
<proteinExistence type="predicted"/>
<keyword evidence="2" id="KW-0328">Glycosyltransferase</keyword>
<feature type="region of interest" description="Disordered" evidence="7">
    <location>
        <begin position="102"/>
        <end position="134"/>
    </location>
</feature>
<accession>C1E1B7</accession>
<feature type="domain" description="Hydroxyproline O-arabinosyltransferase-like" evidence="8">
    <location>
        <begin position="131"/>
        <end position="396"/>
    </location>
</feature>
<dbReference type="InterPro" id="IPR044845">
    <property type="entry name" value="HPAT/SRGT1-like"/>
</dbReference>
<dbReference type="Pfam" id="PF23452">
    <property type="entry name" value="HPAT"/>
    <property type="match status" value="1"/>
</dbReference>
<dbReference type="GO" id="GO:0016020">
    <property type="term" value="C:membrane"/>
    <property type="evidence" value="ECO:0007669"/>
    <property type="project" value="UniProtKB-SubCell"/>
</dbReference>
<sequence>MPPSRRSKGIRGWSLVIFVLAANVAYQGTRYLWRPTTGATPVSGHQREKLEIRHRDDRRGGALLHHGHGASHGHGFHDAGVHRNDDDVEVIEEVVYEDVVVEDEGHHGSSRGGASSGGGEGGGDPEPSGIHVMATSNGSPYQNWQTRIMYRTFLDAAKGSDMKHFTRLLHRRTDDELMAEVPTVRVDSLHAECDRWCEFPVADRPDAIKKWLATADSRRGEWILMIEMDYVWKKAVPMPEPGSPAVAFHFNYINPNYPRLPEVMRSLMPPEKRDEIKMEDIPCTGPAPTMIRRDDLVPLMDEYERIAAAIEADPVAKNRLGWVREMYAYDLAAAIAGVIHVVQDPGETIMIAQPPADAKMGRASMYHYTWGAEYFKNGAKVWSWDKRPYVETKHVRQPAKFKPELPPADGSEGVYNLQDGKKVSKGTDELLRDMLTLIRGAIDRLDELPHQPGCARKAL</sequence>
<dbReference type="GeneID" id="8241642"/>
<dbReference type="Proteomes" id="UP000002009">
    <property type="component" value="Chromosome 3"/>
</dbReference>
<evidence type="ECO:0000256" key="3">
    <source>
        <dbReference type="ARBA" id="ARBA00022679"/>
    </source>
</evidence>
<keyword evidence="10" id="KW-1185">Reference proteome</keyword>
<keyword evidence="5" id="KW-1133">Transmembrane helix</keyword>
<dbReference type="PANTHER" id="PTHR31485:SF17">
    <property type="match status" value="1"/>
</dbReference>
<evidence type="ECO:0000256" key="1">
    <source>
        <dbReference type="ARBA" id="ARBA00004167"/>
    </source>
</evidence>
<evidence type="ECO:0000313" key="10">
    <source>
        <dbReference type="Proteomes" id="UP000002009"/>
    </source>
</evidence>
<keyword evidence="4" id="KW-0812">Transmembrane</keyword>
<evidence type="ECO:0000256" key="6">
    <source>
        <dbReference type="ARBA" id="ARBA00023136"/>
    </source>
</evidence>
<dbReference type="eggNOG" id="ENOG502SHVJ">
    <property type="taxonomic scope" value="Eukaryota"/>
</dbReference>
<organism evidence="9 10">
    <name type="scientific">Micromonas commoda (strain RCC299 / NOUM17 / CCMP2709)</name>
    <name type="common">Picoplanktonic green alga</name>
    <dbReference type="NCBI Taxonomy" id="296587"/>
    <lineage>
        <taxon>Eukaryota</taxon>
        <taxon>Viridiplantae</taxon>
        <taxon>Chlorophyta</taxon>
        <taxon>Mamiellophyceae</taxon>
        <taxon>Mamiellales</taxon>
        <taxon>Mamiellaceae</taxon>
        <taxon>Micromonas</taxon>
    </lineage>
</organism>
<keyword evidence="3" id="KW-0808">Transferase</keyword>
<evidence type="ECO:0000256" key="7">
    <source>
        <dbReference type="SAM" id="MobiDB-lite"/>
    </source>
</evidence>
<dbReference type="OrthoDB" id="2016014at2759"/>
<dbReference type="InterPro" id="IPR056508">
    <property type="entry name" value="HPAT-like"/>
</dbReference>
<name>C1E1B7_MICCC</name>
<dbReference type="OMA" id="IPTFRAN"/>
<dbReference type="GO" id="GO:0016757">
    <property type="term" value="F:glycosyltransferase activity"/>
    <property type="evidence" value="ECO:0007669"/>
    <property type="project" value="UniProtKB-KW"/>
</dbReference>
<dbReference type="KEGG" id="mis:MICPUN_56812"/>
<evidence type="ECO:0000259" key="8">
    <source>
        <dbReference type="Pfam" id="PF23452"/>
    </source>
</evidence>
<evidence type="ECO:0000313" key="9">
    <source>
        <dbReference type="EMBL" id="ACO62144.1"/>
    </source>
</evidence>
<protein>
    <recommendedName>
        <fullName evidence="8">Hydroxyproline O-arabinosyltransferase-like domain-containing protein</fullName>
    </recommendedName>
</protein>
<dbReference type="PANTHER" id="PTHR31485">
    <property type="entry name" value="PEPTIDYL SERINE ALPHA-GALACTOSYLTRANSFERASE"/>
    <property type="match status" value="1"/>
</dbReference>
<gene>
    <name evidence="9" type="ORF">MICPUN_56812</name>
</gene>
<evidence type="ECO:0000256" key="2">
    <source>
        <dbReference type="ARBA" id="ARBA00022676"/>
    </source>
</evidence>
<feature type="compositionally biased region" description="Gly residues" evidence="7">
    <location>
        <begin position="110"/>
        <end position="124"/>
    </location>
</feature>
<dbReference type="InParanoid" id="C1E1B7"/>
<dbReference type="STRING" id="296587.C1E1B7"/>
<dbReference type="AlphaFoldDB" id="C1E1B7"/>
<dbReference type="EMBL" id="CP001324">
    <property type="protein sequence ID" value="ACO62144.1"/>
    <property type="molecule type" value="Genomic_DNA"/>
</dbReference>
<evidence type="ECO:0000256" key="5">
    <source>
        <dbReference type="ARBA" id="ARBA00022989"/>
    </source>
</evidence>
<reference evidence="9 10" key="1">
    <citation type="journal article" date="2009" name="Science">
        <title>Green evolution and dynamic adaptations revealed by genomes of the marine picoeukaryotes Micromonas.</title>
        <authorList>
            <person name="Worden A.Z."/>
            <person name="Lee J.H."/>
            <person name="Mock T."/>
            <person name="Rouze P."/>
            <person name="Simmons M.P."/>
            <person name="Aerts A.L."/>
            <person name="Allen A.E."/>
            <person name="Cuvelier M.L."/>
            <person name="Derelle E."/>
            <person name="Everett M.V."/>
            <person name="Foulon E."/>
            <person name="Grimwood J."/>
            <person name="Gundlach H."/>
            <person name="Henrissat B."/>
            <person name="Napoli C."/>
            <person name="McDonald S.M."/>
            <person name="Parker M.S."/>
            <person name="Rombauts S."/>
            <person name="Salamov A."/>
            <person name="Von Dassow P."/>
            <person name="Badger J.H."/>
            <person name="Coutinho P.M."/>
            <person name="Demir E."/>
            <person name="Dubchak I."/>
            <person name="Gentemann C."/>
            <person name="Eikrem W."/>
            <person name="Gready J.E."/>
            <person name="John U."/>
            <person name="Lanier W."/>
            <person name="Lindquist E.A."/>
            <person name="Lucas S."/>
            <person name="Mayer K.F."/>
            <person name="Moreau H."/>
            <person name="Not F."/>
            <person name="Otillar R."/>
            <person name="Panaud O."/>
            <person name="Pangilinan J."/>
            <person name="Paulsen I."/>
            <person name="Piegu B."/>
            <person name="Poliakov A."/>
            <person name="Robbens S."/>
            <person name="Schmutz J."/>
            <person name="Toulza E."/>
            <person name="Wyss T."/>
            <person name="Zelensky A."/>
            <person name="Zhou K."/>
            <person name="Armbrust E.V."/>
            <person name="Bhattacharya D."/>
            <person name="Goodenough U.W."/>
            <person name="Van de Peer Y."/>
            <person name="Grigoriev I.V."/>
        </authorList>
    </citation>
    <scope>NUCLEOTIDE SEQUENCE [LARGE SCALE GENOMIC DNA]</scope>
    <source>
        <strain evidence="10">RCC299 / NOUM17</strain>
    </source>
</reference>
<dbReference type="RefSeq" id="XP_002500886.1">
    <property type="nucleotide sequence ID" value="XM_002500840.1"/>
</dbReference>
<comment type="subcellular location">
    <subcellularLocation>
        <location evidence="1">Membrane</location>
        <topology evidence="1">Single-pass membrane protein</topology>
    </subcellularLocation>
</comment>